<accession>A0A1I4ZNF2</accession>
<protein>
    <submittedName>
        <fullName evidence="5">Sortilin, neurotensin receptor 3</fullName>
    </submittedName>
</protein>
<evidence type="ECO:0000259" key="4">
    <source>
        <dbReference type="Pfam" id="PF15902"/>
    </source>
</evidence>
<dbReference type="GO" id="GO:0010411">
    <property type="term" value="P:xyloglucan metabolic process"/>
    <property type="evidence" value="ECO:0007669"/>
    <property type="project" value="TreeGrafter"/>
</dbReference>
<reference evidence="5 6" key="1">
    <citation type="submission" date="2016-10" db="EMBL/GenBank/DDBJ databases">
        <authorList>
            <person name="de Groot N.N."/>
        </authorList>
    </citation>
    <scope>NUCLEOTIDE SEQUENCE [LARGE SCALE GENOMIC DNA]</scope>
    <source>
        <strain evidence="5 6">CGMCC 1.7659</strain>
    </source>
</reference>
<feature type="region of interest" description="Disordered" evidence="2">
    <location>
        <begin position="813"/>
        <end position="832"/>
    </location>
</feature>
<name>A0A1I4ZNF2_9GAMM</name>
<dbReference type="AlphaFoldDB" id="A0A1I4ZNF2"/>
<keyword evidence="3" id="KW-0732">Signal</keyword>
<dbReference type="STRING" id="578942.SAMN05216289_12723"/>
<dbReference type="Gene3D" id="2.130.10.10">
    <property type="entry name" value="YVTN repeat-like/Quinoprotein amine dehydrogenase"/>
    <property type="match status" value="4"/>
</dbReference>
<feature type="compositionally biased region" description="Basic and acidic residues" evidence="2">
    <location>
        <begin position="813"/>
        <end position="827"/>
    </location>
</feature>
<dbReference type="SUPFAM" id="SSF110296">
    <property type="entry name" value="Oligoxyloglucan reducing end-specific cellobiohydrolase"/>
    <property type="match status" value="2"/>
</dbReference>
<sequence>MSIARLRALLPLLLILVLVGQAVMPAAAAAPSKKEAGPMQADTFAGLALRGIGPAMISGRIADLTVNPKDKSIWYVAAATGGLWKTSNAGTTWSPIFDDQGSYSLGCVTLDPNNPLVVWVGSGENNTQRSVSYGDGVYKSLDGGTTWTNMGLKTSEHISMIVVDPRDSNVVWVAAQGPLWSSGGERGLYVTRDGGATWSKAFETSPDTGVTEVHLDPRNPDVMYATTYQRRRHVWTVINGGPESGLRKSTDGGKSWRTITNGLPKGDIGRIGLAIAPAAPDTIYAVMDAAGKDSGTYRSTDAGENWEKRSDYKPTTGQYYNKLFADPKVVDRFYAMDTWMHVSEDGGKSAHRVGEKHKHVDNHVLWIDPDDTDHLLAGCDGGVYESFDRGATWRWFRNLPLSQFYKVGLDNATPFYTIYGGTQDNNSVGGPSRTRTAHGIVNSDWFITLEGDGFQTVVDPTDANIVYSQAQHAVLVRYDRRTGETVDIQPQADLGDAPLRWNWDSPLIISPHQHTRLYFAAQRLFRSDDRGNSWRPVSPDLTRQIDRNTLPIMGRVWSVDAVAKNTSTSFYGNIVALSESSQVEGQLAIGTDDGLIQISSDGGGSWRRLDRFPGVPERSYVSRVLFSPHDANTLYAAFDNHKQGDFKPYLLRSTDLGRSWTAITGGLPERGTVYSLVEDPVKPGLLFAGTEFGLYFSPDQGRRWIQLKGGMPTIQVRDLAIQQREGDLVAATFGRGFYVLDDYSPLRAIDDAALAQKALLFPVKRAFTYAQSTPFGGAGKGFNGDQFFTAPNPPMGAVFTYYLKDALKSRAKTRQDAEKERAKKGEDTPYPSWDELEREAREEAPVMVFTVSDADGQVVRRIEAPAKAGLQRVAWDLRYPAAVPTDLAPGERDPWDPEPVGPLVAPGRYQVSMAARIDGALVPMGETQTFDAAPLGGDSLPPADREALLAFQRQTGQLQRAALGAVAAAGEAQKRIDHLKKALNDTPAAAPALAGRLRAIEGRLKDLQVALSGDRVRARAGEPTPPAIVDRINQVVYGHWYSTADATATHHRNYEIAAQQFAPVLAQLRSLILGDLATLENEADAAGAPWTPGRVPDWK</sequence>
<dbReference type="CDD" id="cd15482">
    <property type="entry name" value="Sialidase_non-viral"/>
    <property type="match status" value="1"/>
</dbReference>
<feature type="signal peptide" evidence="3">
    <location>
        <begin position="1"/>
        <end position="29"/>
    </location>
</feature>
<proteinExistence type="predicted"/>
<dbReference type="InterPro" id="IPR052025">
    <property type="entry name" value="Xyloglucanase_GH74"/>
</dbReference>
<gene>
    <name evidence="5" type="ORF">SAMN05216289_12723</name>
</gene>
<dbReference type="Proteomes" id="UP000198575">
    <property type="component" value="Unassembled WGS sequence"/>
</dbReference>
<evidence type="ECO:0000313" key="5">
    <source>
        <dbReference type="EMBL" id="SFN51509.1"/>
    </source>
</evidence>
<dbReference type="PANTHER" id="PTHR43739">
    <property type="entry name" value="XYLOGLUCANASE (EUROFUNG)"/>
    <property type="match status" value="1"/>
</dbReference>
<keyword evidence="5" id="KW-0675">Receptor</keyword>
<evidence type="ECO:0000256" key="3">
    <source>
        <dbReference type="SAM" id="SignalP"/>
    </source>
</evidence>
<feature type="domain" description="Sortilin N-terminal" evidence="4">
    <location>
        <begin position="137"/>
        <end position="261"/>
    </location>
</feature>
<keyword evidence="1" id="KW-0677">Repeat</keyword>
<evidence type="ECO:0000256" key="1">
    <source>
        <dbReference type="ARBA" id="ARBA00022737"/>
    </source>
</evidence>
<dbReference type="Pfam" id="PF15902">
    <property type="entry name" value="Sortilin-Vps10"/>
    <property type="match status" value="1"/>
</dbReference>
<evidence type="ECO:0000313" key="6">
    <source>
        <dbReference type="Proteomes" id="UP000198575"/>
    </source>
</evidence>
<feature type="chain" id="PRO_5011555792" evidence="3">
    <location>
        <begin position="30"/>
        <end position="1099"/>
    </location>
</feature>
<dbReference type="InterPro" id="IPR031778">
    <property type="entry name" value="Sortilin_N"/>
</dbReference>
<organism evidence="5 6">
    <name type="scientific">Dokdonella immobilis</name>
    <dbReference type="NCBI Taxonomy" id="578942"/>
    <lineage>
        <taxon>Bacteria</taxon>
        <taxon>Pseudomonadati</taxon>
        <taxon>Pseudomonadota</taxon>
        <taxon>Gammaproteobacteria</taxon>
        <taxon>Lysobacterales</taxon>
        <taxon>Rhodanobacteraceae</taxon>
        <taxon>Dokdonella</taxon>
    </lineage>
</organism>
<evidence type="ECO:0000256" key="2">
    <source>
        <dbReference type="SAM" id="MobiDB-lite"/>
    </source>
</evidence>
<dbReference type="RefSeq" id="WP_175498121.1">
    <property type="nucleotide sequence ID" value="NZ_FOVF01000027.1"/>
</dbReference>
<keyword evidence="6" id="KW-1185">Reference proteome</keyword>
<dbReference type="InterPro" id="IPR015943">
    <property type="entry name" value="WD40/YVTN_repeat-like_dom_sf"/>
</dbReference>
<dbReference type="EMBL" id="FOVF01000027">
    <property type="protein sequence ID" value="SFN51509.1"/>
    <property type="molecule type" value="Genomic_DNA"/>
</dbReference>
<dbReference type="PANTHER" id="PTHR43739:SF5">
    <property type="entry name" value="EXO-ALPHA-SIALIDASE"/>
    <property type="match status" value="1"/>
</dbReference>